<organism evidence="1 2">
    <name type="scientific">Sulfitobacter albidus</name>
    <dbReference type="NCBI Taxonomy" id="2829501"/>
    <lineage>
        <taxon>Bacteria</taxon>
        <taxon>Pseudomonadati</taxon>
        <taxon>Pseudomonadota</taxon>
        <taxon>Alphaproteobacteria</taxon>
        <taxon>Rhodobacterales</taxon>
        <taxon>Roseobacteraceae</taxon>
        <taxon>Sulfitobacter</taxon>
    </lineage>
</organism>
<dbReference type="RefSeq" id="WP_212703591.1">
    <property type="nucleotide sequence ID" value="NZ_CP073581.1"/>
</dbReference>
<dbReference type="AlphaFoldDB" id="A0A975JBU1"/>
<dbReference type="InterPro" id="IPR027417">
    <property type="entry name" value="P-loop_NTPase"/>
</dbReference>
<protein>
    <recommendedName>
        <fullName evidence="3">Gamma-glutamyl kinase</fullName>
    </recommendedName>
</protein>
<gene>
    <name evidence="1" type="ORF">KDD17_10365</name>
</gene>
<dbReference type="EMBL" id="CP073581">
    <property type="protein sequence ID" value="QUJ75386.1"/>
    <property type="molecule type" value="Genomic_DNA"/>
</dbReference>
<keyword evidence="2" id="KW-1185">Reference proteome</keyword>
<dbReference type="Gene3D" id="3.40.50.300">
    <property type="entry name" value="P-loop containing nucleotide triphosphate hydrolases"/>
    <property type="match status" value="1"/>
</dbReference>
<sequence>MLIFLRHELAFLANPKTGTTAVEMALKPRAEIVFAKRRKHLTAQRYIRKVLPFLQDTFGKAPAAVAVMRDPVDQVGSWYRYRNGARLKGSELSTDGMSFDAYVREVAMGEDAPPRARIGSQHSFLTDRGDLMVHHLFAYEAQPAFRGFLERQLDMELKLKPKNVSPPADTRVSAEARALLEAARPEDFALYARLRDAGGYLETDIS</sequence>
<evidence type="ECO:0000313" key="1">
    <source>
        <dbReference type="EMBL" id="QUJ75386.1"/>
    </source>
</evidence>
<evidence type="ECO:0008006" key="3">
    <source>
        <dbReference type="Google" id="ProtNLM"/>
    </source>
</evidence>
<name>A0A975JBU1_9RHOB</name>
<dbReference type="KEGG" id="sual:KDD17_10365"/>
<accession>A0A975JBU1</accession>
<reference evidence="1" key="1">
    <citation type="submission" date="2021-04" db="EMBL/GenBank/DDBJ databases">
        <title>Complete genome sequence for Sulfitobacter sp. strain JK7-1.</title>
        <authorList>
            <person name="Park S.-J."/>
        </authorList>
    </citation>
    <scope>NUCLEOTIDE SEQUENCE</scope>
    <source>
        <strain evidence="1">JK7-1</strain>
    </source>
</reference>
<proteinExistence type="predicted"/>
<evidence type="ECO:0000313" key="2">
    <source>
        <dbReference type="Proteomes" id="UP000683291"/>
    </source>
</evidence>
<dbReference type="SUPFAM" id="SSF52540">
    <property type="entry name" value="P-loop containing nucleoside triphosphate hydrolases"/>
    <property type="match status" value="1"/>
</dbReference>
<dbReference type="Proteomes" id="UP000683291">
    <property type="component" value="Chromosome 1"/>
</dbReference>